<evidence type="ECO:0000313" key="3">
    <source>
        <dbReference type="Proteomes" id="UP000826656"/>
    </source>
</evidence>
<accession>A0ABQ7UH97</accession>
<gene>
    <name evidence="2" type="ORF">KY290_028226</name>
</gene>
<feature type="compositionally biased region" description="Basic residues" evidence="1">
    <location>
        <begin position="64"/>
        <end position="73"/>
    </location>
</feature>
<sequence length="85" mass="9662">MRRNLDFMLTAEEYKFVLYEEFPLKQDEQSIDEDKAAEIIVKKPTSFMTLYVEKGSTSKPQGGQKKKKTHKAKAIAPPTGGVKKI</sequence>
<reference evidence="2 3" key="1">
    <citation type="journal article" date="2021" name="bioRxiv">
        <title>Chromosome-scale and haplotype-resolved genome assembly of a tetraploid potato cultivar.</title>
        <authorList>
            <person name="Sun H."/>
            <person name="Jiao W.-B."/>
            <person name="Krause K."/>
            <person name="Campoy J.A."/>
            <person name="Goel M."/>
            <person name="Folz-Donahue K."/>
            <person name="Kukat C."/>
            <person name="Huettel B."/>
            <person name="Schneeberger K."/>
        </authorList>
    </citation>
    <scope>NUCLEOTIDE SEQUENCE [LARGE SCALE GENOMIC DNA]</scope>
    <source>
        <strain evidence="2">SolTubOtavaFocal</strain>
        <tissue evidence="2">Leaves</tissue>
    </source>
</reference>
<organism evidence="2 3">
    <name type="scientific">Solanum tuberosum</name>
    <name type="common">Potato</name>
    <dbReference type="NCBI Taxonomy" id="4113"/>
    <lineage>
        <taxon>Eukaryota</taxon>
        <taxon>Viridiplantae</taxon>
        <taxon>Streptophyta</taxon>
        <taxon>Embryophyta</taxon>
        <taxon>Tracheophyta</taxon>
        <taxon>Spermatophyta</taxon>
        <taxon>Magnoliopsida</taxon>
        <taxon>eudicotyledons</taxon>
        <taxon>Gunneridae</taxon>
        <taxon>Pentapetalae</taxon>
        <taxon>asterids</taxon>
        <taxon>lamiids</taxon>
        <taxon>Solanales</taxon>
        <taxon>Solanaceae</taxon>
        <taxon>Solanoideae</taxon>
        <taxon>Solaneae</taxon>
        <taxon>Solanum</taxon>
    </lineage>
</organism>
<name>A0ABQ7UH97_SOLTU</name>
<proteinExistence type="predicted"/>
<feature type="compositionally biased region" description="Low complexity" evidence="1">
    <location>
        <begin position="54"/>
        <end position="63"/>
    </location>
</feature>
<feature type="region of interest" description="Disordered" evidence="1">
    <location>
        <begin position="53"/>
        <end position="85"/>
    </location>
</feature>
<evidence type="ECO:0000313" key="2">
    <source>
        <dbReference type="EMBL" id="KAH0748994.1"/>
    </source>
</evidence>
<dbReference type="Proteomes" id="UP000826656">
    <property type="component" value="Unassembled WGS sequence"/>
</dbReference>
<comment type="caution">
    <text evidence="2">The sequence shown here is derived from an EMBL/GenBank/DDBJ whole genome shotgun (WGS) entry which is preliminary data.</text>
</comment>
<keyword evidence="3" id="KW-1185">Reference proteome</keyword>
<protein>
    <submittedName>
        <fullName evidence="2">Uncharacterized protein</fullName>
    </submittedName>
</protein>
<evidence type="ECO:0000256" key="1">
    <source>
        <dbReference type="SAM" id="MobiDB-lite"/>
    </source>
</evidence>
<dbReference type="EMBL" id="JAIVGD010000019">
    <property type="protein sequence ID" value="KAH0748994.1"/>
    <property type="molecule type" value="Genomic_DNA"/>
</dbReference>